<dbReference type="InterPro" id="IPR036188">
    <property type="entry name" value="FAD/NAD-bd_sf"/>
</dbReference>
<dbReference type="STRING" id="46914.JP75_04945"/>
<dbReference type="Proteomes" id="UP000028981">
    <property type="component" value="Unassembled WGS sequence"/>
</dbReference>
<dbReference type="InterPro" id="IPR050097">
    <property type="entry name" value="Ferredoxin-NADP_redctase_2"/>
</dbReference>
<name>A0A087M5Z8_9HYPH</name>
<dbReference type="RefSeq" id="WP_035079914.1">
    <property type="nucleotide sequence ID" value="NZ_JQGC01000003.1"/>
</dbReference>
<protein>
    <recommendedName>
        <fullName evidence="1">Thioredoxin reductase</fullName>
    </recommendedName>
</protein>
<keyword evidence="2" id="KW-0285">Flavoprotein</keyword>
<dbReference type="Pfam" id="PF07992">
    <property type="entry name" value="Pyr_redox_2"/>
    <property type="match status" value="1"/>
</dbReference>
<dbReference type="OrthoDB" id="9786503at2"/>
<dbReference type="EMBL" id="JQGC01000003">
    <property type="protein sequence ID" value="KFL32301.1"/>
    <property type="molecule type" value="Genomic_DNA"/>
</dbReference>
<comment type="caution">
    <text evidence="5">The sequence shown here is derived from an EMBL/GenBank/DDBJ whole genome shotgun (WGS) entry which is preliminary data.</text>
</comment>
<organism evidence="5 6">
    <name type="scientific">Devosia riboflavina</name>
    <dbReference type="NCBI Taxonomy" id="46914"/>
    <lineage>
        <taxon>Bacteria</taxon>
        <taxon>Pseudomonadati</taxon>
        <taxon>Pseudomonadota</taxon>
        <taxon>Alphaproteobacteria</taxon>
        <taxon>Hyphomicrobiales</taxon>
        <taxon>Devosiaceae</taxon>
        <taxon>Devosia</taxon>
    </lineage>
</organism>
<keyword evidence="6" id="KW-1185">Reference proteome</keyword>
<dbReference type="PRINTS" id="PR00368">
    <property type="entry name" value="FADPNR"/>
</dbReference>
<dbReference type="InterPro" id="IPR023753">
    <property type="entry name" value="FAD/NAD-binding_dom"/>
</dbReference>
<accession>A0A087M5Z8</accession>
<keyword evidence="3" id="KW-0560">Oxidoreductase</keyword>
<dbReference type="PANTHER" id="PTHR48105">
    <property type="entry name" value="THIOREDOXIN REDUCTASE 1-RELATED-RELATED"/>
    <property type="match status" value="1"/>
</dbReference>
<evidence type="ECO:0000256" key="2">
    <source>
        <dbReference type="ARBA" id="ARBA00022630"/>
    </source>
</evidence>
<evidence type="ECO:0000313" key="5">
    <source>
        <dbReference type="EMBL" id="KFL32301.1"/>
    </source>
</evidence>
<evidence type="ECO:0000256" key="1">
    <source>
        <dbReference type="ARBA" id="ARBA00018719"/>
    </source>
</evidence>
<dbReference type="SUPFAM" id="SSF51905">
    <property type="entry name" value="FAD/NAD(P)-binding domain"/>
    <property type="match status" value="1"/>
</dbReference>
<dbReference type="GO" id="GO:0016491">
    <property type="term" value="F:oxidoreductase activity"/>
    <property type="evidence" value="ECO:0007669"/>
    <property type="project" value="UniProtKB-KW"/>
</dbReference>
<proteinExistence type="predicted"/>
<reference evidence="5 6" key="1">
    <citation type="submission" date="2014-08" db="EMBL/GenBank/DDBJ databases">
        <authorList>
            <person name="Hassan Y.I."/>
            <person name="Lepp D."/>
            <person name="Zhou T."/>
        </authorList>
    </citation>
    <scope>NUCLEOTIDE SEQUENCE [LARGE SCALE GENOMIC DNA]</scope>
    <source>
        <strain evidence="5 6">IFO13584</strain>
    </source>
</reference>
<evidence type="ECO:0000256" key="3">
    <source>
        <dbReference type="ARBA" id="ARBA00023002"/>
    </source>
</evidence>
<gene>
    <name evidence="5" type="ORF">JP75_04945</name>
</gene>
<sequence length="296" mass="31635">MQDVIIIGGSFAGLTAAMQLGRARRQVTVLDTGLNRNRYAEHAHNIFGFDGTPPGDLLKAARAQVAQYPTVKQVSGRAIGISGEPDNFIVTTAEGETISGRRIILSYGIVDEFPAIPGFAESWGKTVIHCPFCHGYEVAGTRWGLLYSSPMSLHGPVLYANWTDDITLILDGNDIIDEERSKLEKRGVRIVDGKLASIQHDGGRISGVTMEDGSQIGLEALYAHPRNRPSADLHLQLGLETKETPTGIMLAIGDMQATSKPGIFAAGDLTTGMHSVTFANNSGSLAAMGALQSMMV</sequence>
<dbReference type="PRINTS" id="PR00469">
    <property type="entry name" value="PNDRDTASEII"/>
</dbReference>
<evidence type="ECO:0000313" key="6">
    <source>
        <dbReference type="Proteomes" id="UP000028981"/>
    </source>
</evidence>
<feature type="domain" description="FAD/NAD(P)-binding" evidence="4">
    <location>
        <begin position="3"/>
        <end position="283"/>
    </location>
</feature>
<dbReference type="AlphaFoldDB" id="A0A087M5Z8"/>
<evidence type="ECO:0000259" key="4">
    <source>
        <dbReference type="Pfam" id="PF07992"/>
    </source>
</evidence>
<dbReference type="Gene3D" id="3.50.50.60">
    <property type="entry name" value="FAD/NAD(P)-binding domain"/>
    <property type="match status" value="2"/>
</dbReference>